<dbReference type="Gene3D" id="2.40.170.20">
    <property type="entry name" value="TonB-dependent receptor, beta-barrel domain"/>
    <property type="match status" value="1"/>
</dbReference>
<proteinExistence type="inferred from homology"/>
<evidence type="ECO:0000256" key="6">
    <source>
        <dbReference type="ARBA" id="ARBA00023237"/>
    </source>
</evidence>
<evidence type="ECO:0000256" key="7">
    <source>
        <dbReference type="PROSITE-ProRule" id="PRU01360"/>
    </source>
</evidence>
<comment type="caution">
    <text evidence="9">The sequence shown here is derived from an EMBL/GenBank/DDBJ whole genome shotgun (WGS) entry which is preliminary data.</text>
</comment>
<gene>
    <name evidence="9" type="ORF">DFQ03_2415</name>
</gene>
<dbReference type="Proteomes" id="UP000295274">
    <property type="component" value="Unassembled WGS sequence"/>
</dbReference>
<evidence type="ECO:0000256" key="4">
    <source>
        <dbReference type="ARBA" id="ARBA00022692"/>
    </source>
</evidence>
<sequence length="1187" mass="130672">MKNNRSIGTKISNTMNIGLRTKLLTILLITTFFSIQASSFSQKTKMTLNLENVQTIKVMEEIEVATDFKFLYDVKKIDTSKLVSINVKNTALDEILSVLFNDSNIDFIFKGNQIVLKPKSKVLNNKLPKKQNKETTTVSVQQSISGKVSDVNGQPIPGVSVVEKGTSNGVATNFDGEYSITLTQPNAILIFSSIGFARKELSTGQSSVMDVTMAEDMQSLDEVVVTGLGIKRDAKKLGYAVTSVDTEELTKTRTVNAMESLQGKVAGLNISPPSAGAGASVQIRLRGQSAFAGASNSPLFVINGLPIDQGARGANGRDNSRDLGDNLQNLNPDDIESMTVLKGATAAAIYGARAANGAVIITTKTGSLNQGIGVDFTSSITTSHALNFLDEIRQAEYGQGTGGMRPQTQGEAQGTGQFSFGERFDGAPTVNFDGVSRPYSPNPYQLYDFLRTGTNLTNTVGFSGGNEKGSFRASFANTSAEGIQPSNEYKKRIFNVGINYNVTEKLNMLLNVNYTNEENINPPQIGTQGPGAVGFFNRLAISTPVEAYQQSAIDPVTDAELRTNGFLGTINNPYYQLQKNQFFNDNRNRLLGTATLRYQFTDWLYLQGRYNYDYATNFTEWNELNGAGATTTLEGDTGFYRGRYDIQQTQTRDVNADFLLGANKELGKFSVDASFGGNTWRSQFQRNAQYSRLFVVPDLYSITNGTSFETDQAGFQPYQFSTFRINSLYGLAEFGYDNLMYLNFTGRQDWFSVLNPENNSVFYPSVSGSFIFSELFEERNWLDYGKLRGSWAEVGSANGVGTYEGVLNYTLNPPFNGQTTAGVSGSFAPNPFLQPFTVTEKEIGLEMRMFKSRLRLDIAAFDKVTTDQVLDVTLSNASGYDNSKQNLGSLRNSGLETLIEVVPIQTDDFRWTSTWNNAYLSTEVLDVGNDSGTLLLIFFNGTGNEFLGELRYTEGLPMNQLYTRTYRRNESGQILVNDDGRLLATNGDTPGAENTNGFLPVGSSIPKHIGGWNNNFSYKNLNFSFLIDYRFGGTMLSSTHLNMTRQGHSQFSLEGRREGENGVIVPNSVYESNGQTNTTAVSNLQSFYADYRNLQIGDPFTFKSDFIKLRSISLSYDLTNIVSNMADMKFIKGLTIAASCRNVAILYKDIPGLDPEAIQSSGDFRAGYENSALPTTRNFNFSLNVKF</sequence>
<name>A0A4R7D082_9FLAO</name>
<evidence type="ECO:0000259" key="8">
    <source>
        <dbReference type="SMART" id="SM00965"/>
    </source>
</evidence>
<reference evidence="9 10" key="1">
    <citation type="submission" date="2019-03" db="EMBL/GenBank/DDBJ databases">
        <title>Genomic Encyclopedia of Type Strains, Phase III (KMG-III): the genomes of soil and plant-associated and newly described type strains.</title>
        <authorList>
            <person name="Whitman W."/>
        </authorList>
    </citation>
    <scope>NUCLEOTIDE SEQUENCE [LARGE SCALE GENOMIC DNA]</scope>
    <source>
        <strain evidence="9 10">CECT 8455</strain>
    </source>
</reference>
<protein>
    <submittedName>
        <fullName evidence="9">TonB-linked SusC/RagA family outer membrane protein</fullName>
    </submittedName>
</protein>
<keyword evidence="4 7" id="KW-0812">Transmembrane</keyword>
<keyword evidence="10" id="KW-1185">Reference proteome</keyword>
<evidence type="ECO:0000313" key="9">
    <source>
        <dbReference type="EMBL" id="TDS14333.1"/>
    </source>
</evidence>
<evidence type="ECO:0000313" key="10">
    <source>
        <dbReference type="Proteomes" id="UP000295274"/>
    </source>
</evidence>
<dbReference type="InterPro" id="IPR039426">
    <property type="entry name" value="TonB-dep_rcpt-like"/>
</dbReference>
<comment type="similarity">
    <text evidence="7">Belongs to the TonB-dependent receptor family.</text>
</comment>
<keyword evidence="3 7" id="KW-1134">Transmembrane beta strand</keyword>
<evidence type="ECO:0000256" key="5">
    <source>
        <dbReference type="ARBA" id="ARBA00023136"/>
    </source>
</evidence>
<evidence type="ECO:0000256" key="2">
    <source>
        <dbReference type="ARBA" id="ARBA00022448"/>
    </source>
</evidence>
<dbReference type="SMART" id="SM00965">
    <property type="entry name" value="STN"/>
    <property type="match status" value="1"/>
</dbReference>
<dbReference type="Pfam" id="PF07715">
    <property type="entry name" value="Plug"/>
    <property type="match status" value="1"/>
</dbReference>
<dbReference type="EMBL" id="SNZW01000015">
    <property type="protein sequence ID" value="TDS14333.1"/>
    <property type="molecule type" value="Genomic_DNA"/>
</dbReference>
<keyword evidence="5 7" id="KW-0472">Membrane</keyword>
<dbReference type="InterPro" id="IPR023996">
    <property type="entry name" value="TonB-dep_OMP_SusC/RagA"/>
</dbReference>
<keyword evidence="6 7" id="KW-0998">Cell outer membrane</keyword>
<dbReference type="NCBIfam" id="TIGR04056">
    <property type="entry name" value="OMP_RagA_SusC"/>
    <property type="match status" value="1"/>
</dbReference>
<dbReference type="InterPro" id="IPR008969">
    <property type="entry name" value="CarboxyPept-like_regulatory"/>
</dbReference>
<dbReference type="InterPro" id="IPR036942">
    <property type="entry name" value="Beta-barrel_TonB_sf"/>
</dbReference>
<dbReference type="Gene3D" id="2.170.130.10">
    <property type="entry name" value="TonB-dependent receptor, plug domain"/>
    <property type="match status" value="1"/>
</dbReference>
<dbReference type="Gene3D" id="2.60.40.1120">
    <property type="entry name" value="Carboxypeptidase-like, regulatory domain"/>
    <property type="match status" value="1"/>
</dbReference>
<organism evidence="9 10">
    <name type="scientific">Maribacter caenipelagi</name>
    <dbReference type="NCBI Taxonomy" id="1447781"/>
    <lineage>
        <taxon>Bacteria</taxon>
        <taxon>Pseudomonadati</taxon>
        <taxon>Bacteroidota</taxon>
        <taxon>Flavobacteriia</taxon>
        <taxon>Flavobacteriales</taxon>
        <taxon>Flavobacteriaceae</taxon>
        <taxon>Maribacter</taxon>
    </lineage>
</organism>
<dbReference type="InterPro" id="IPR023997">
    <property type="entry name" value="TonB-dep_OMP_SusC/RagA_CS"/>
</dbReference>
<dbReference type="PROSITE" id="PS52016">
    <property type="entry name" value="TONB_DEPENDENT_REC_3"/>
    <property type="match status" value="1"/>
</dbReference>
<dbReference type="InterPro" id="IPR012910">
    <property type="entry name" value="Plug_dom"/>
</dbReference>
<accession>A0A4R7D082</accession>
<dbReference type="NCBIfam" id="TIGR04057">
    <property type="entry name" value="SusC_RagA_signa"/>
    <property type="match status" value="1"/>
</dbReference>
<dbReference type="SUPFAM" id="SSF56935">
    <property type="entry name" value="Porins"/>
    <property type="match status" value="1"/>
</dbReference>
<dbReference type="InterPro" id="IPR011662">
    <property type="entry name" value="Secretin/TonB_short_N"/>
</dbReference>
<dbReference type="AlphaFoldDB" id="A0A4R7D082"/>
<comment type="subcellular location">
    <subcellularLocation>
        <location evidence="1 7">Cell outer membrane</location>
        <topology evidence="1 7">Multi-pass membrane protein</topology>
    </subcellularLocation>
</comment>
<dbReference type="Pfam" id="PF13715">
    <property type="entry name" value="CarbopepD_reg_2"/>
    <property type="match status" value="1"/>
</dbReference>
<dbReference type="GO" id="GO:0009279">
    <property type="term" value="C:cell outer membrane"/>
    <property type="evidence" value="ECO:0007669"/>
    <property type="project" value="UniProtKB-SubCell"/>
</dbReference>
<dbReference type="SUPFAM" id="SSF49464">
    <property type="entry name" value="Carboxypeptidase regulatory domain-like"/>
    <property type="match status" value="1"/>
</dbReference>
<feature type="domain" description="Secretin/TonB short N-terminal" evidence="8">
    <location>
        <begin position="68"/>
        <end position="119"/>
    </location>
</feature>
<dbReference type="InterPro" id="IPR037066">
    <property type="entry name" value="Plug_dom_sf"/>
</dbReference>
<keyword evidence="2 7" id="KW-0813">Transport</keyword>
<evidence type="ECO:0000256" key="3">
    <source>
        <dbReference type="ARBA" id="ARBA00022452"/>
    </source>
</evidence>
<evidence type="ECO:0000256" key="1">
    <source>
        <dbReference type="ARBA" id="ARBA00004571"/>
    </source>
</evidence>
<dbReference type="Pfam" id="PF07660">
    <property type="entry name" value="STN"/>
    <property type="match status" value="1"/>
</dbReference>